<evidence type="ECO:0000259" key="8">
    <source>
        <dbReference type="Pfam" id="PF14322"/>
    </source>
</evidence>
<evidence type="ECO:0000256" key="1">
    <source>
        <dbReference type="ARBA" id="ARBA00004442"/>
    </source>
</evidence>
<dbReference type="InterPro" id="IPR012944">
    <property type="entry name" value="SusD_RagB_dom"/>
</dbReference>
<dbReference type="CDD" id="cd08977">
    <property type="entry name" value="SusD"/>
    <property type="match status" value="1"/>
</dbReference>
<name>A0ABP3YG82_9BACT</name>
<evidence type="ECO:0000256" key="2">
    <source>
        <dbReference type="ARBA" id="ARBA00006275"/>
    </source>
</evidence>
<reference evidence="10" key="1">
    <citation type="journal article" date="2019" name="Int. J. Syst. Evol. Microbiol.">
        <title>The Global Catalogue of Microorganisms (GCM) 10K type strain sequencing project: providing services to taxonomists for standard genome sequencing and annotation.</title>
        <authorList>
            <consortium name="The Broad Institute Genomics Platform"/>
            <consortium name="The Broad Institute Genome Sequencing Center for Infectious Disease"/>
            <person name="Wu L."/>
            <person name="Ma J."/>
        </authorList>
    </citation>
    <scope>NUCLEOTIDE SEQUENCE [LARGE SCALE GENOMIC DNA]</scope>
    <source>
        <strain evidence="10">JCM 16112</strain>
    </source>
</reference>
<feature type="domain" description="RagB/SusD" evidence="7">
    <location>
        <begin position="318"/>
        <end position="410"/>
    </location>
</feature>
<evidence type="ECO:0000313" key="9">
    <source>
        <dbReference type="EMBL" id="GAA0879780.1"/>
    </source>
</evidence>
<sequence>MKKTALIFIVILGLGACNVLDQDPQDSLDANMVLVDGASANSILNGVYSTMGSDYYYGVEYVLNMDLIADNSVFQGFYDSQLEIDQMTVPFTNLFVTESWPVIYRVINSANLLIEGVPSLDDPNFSNENDVLGQAYGLRALAFFDLLRVFGEHYIPNSSFGLPLLLQPIPENDFNQIPNIPRSTVAQTYAQINEDLDLALSFLTESLDQGTMNYYAALALRARVALYQKNYAVAKAAADEIIADGGFELLDDLDELYYTTEITGETIFDLEFNDQDQSSFNSYTIRRDEYNLDERLINATEAGDKRAAYYGFSRNANRILKYTDGTNANNTKVFRLAEIYLIRAEADAMLSGNPNSGLADINTIRQRADLAPIQSLPSMDAFVNALLQERRVELAFEGHRFFDLVRFDKTGAVMGIPDFRKIFPIPRNELQVAEPGILAQNPGYETL</sequence>
<keyword evidence="3 6" id="KW-0732">Signal</keyword>
<keyword evidence="10" id="KW-1185">Reference proteome</keyword>
<comment type="similarity">
    <text evidence="2">Belongs to the SusD family.</text>
</comment>
<feature type="domain" description="SusD-like N-terminal" evidence="8">
    <location>
        <begin position="38"/>
        <end position="226"/>
    </location>
</feature>
<evidence type="ECO:0000256" key="3">
    <source>
        <dbReference type="ARBA" id="ARBA00022729"/>
    </source>
</evidence>
<feature type="signal peptide" evidence="6">
    <location>
        <begin position="1"/>
        <end position="21"/>
    </location>
</feature>
<dbReference type="Pfam" id="PF07980">
    <property type="entry name" value="SusD_RagB"/>
    <property type="match status" value="1"/>
</dbReference>
<dbReference type="RefSeq" id="WP_343852544.1">
    <property type="nucleotide sequence ID" value="NZ_BAAAFI010000033.1"/>
</dbReference>
<evidence type="ECO:0000259" key="7">
    <source>
        <dbReference type="Pfam" id="PF07980"/>
    </source>
</evidence>
<dbReference type="Pfam" id="PF14322">
    <property type="entry name" value="SusD-like_3"/>
    <property type="match status" value="1"/>
</dbReference>
<dbReference type="Gene3D" id="1.25.40.390">
    <property type="match status" value="1"/>
</dbReference>
<evidence type="ECO:0000256" key="6">
    <source>
        <dbReference type="SAM" id="SignalP"/>
    </source>
</evidence>
<accession>A0ABP3YG82</accession>
<comment type="subcellular location">
    <subcellularLocation>
        <location evidence="1">Cell outer membrane</location>
    </subcellularLocation>
</comment>
<dbReference type="PROSITE" id="PS51257">
    <property type="entry name" value="PROKAR_LIPOPROTEIN"/>
    <property type="match status" value="1"/>
</dbReference>
<keyword evidence="4" id="KW-0472">Membrane</keyword>
<proteinExistence type="inferred from homology"/>
<evidence type="ECO:0000256" key="5">
    <source>
        <dbReference type="ARBA" id="ARBA00023237"/>
    </source>
</evidence>
<dbReference type="EMBL" id="BAAAFI010000033">
    <property type="protein sequence ID" value="GAA0879780.1"/>
    <property type="molecule type" value="Genomic_DNA"/>
</dbReference>
<protein>
    <submittedName>
        <fullName evidence="9">RagB/SusD family nutrient uptake outer membrane protein</fullName>
    </submittedName>
</protein>
<evidence type="ECO:0000313" key="10">
    <source>
        <dbReference type="Proteomes" id="UP001500469"/>
    </source>
</evidence>
<keyword evidence="5" id="KW-0998">Cell outer membrane</keyword>
<organism evidence="9 10">
    <name type="scientific">Algoriphagus jejuensis</name>
    <dbReference type="NCBI Taxonomy" id="419934"/>
    <lineage>
        <taxon>Bacteria</taxon>
        <taxon>Pseudomonadati</taxon>
        <taxon>Bacteroidota</taxon>
        <taxon>Cytophagia</taxon>
        <taxon>Cytophagales</taxon>
        <taxon>Cyclobacteriaceae</taxon>
        <taxon>Algoriphagus</taxon>
    </lineage>
</organism>
<gene>
    <name evidence="9" type="ORF">GCM10009119_27490</name>
</gene>
<evidence type="ECO:0000256" key="4">
    <source>
        <dbReference type="ARBA" id="ARBA00023136"/>
    </source>
</evidence>
<feature type="chain" id="PRO_5046499104" evidence="6">
    <location>
        <begin position="22"/>
        <end position="447"/>
    </location>
</feature>
<dbReference type="Proteomes" id="UP001500469">
    <property type="component" value="Unassembled WGS sequence"/>
</dbReference>
<dbReference type="SUPFAM" id="SSF48452">
    <property type="entry name" value="TPR-like"/>
    <property type="match status" value="1"/>
</dbReference>
<dbReference type="InterPro" id="IPR033985">
    <property type="entry name" value="SusD-like_N"/>
</dbReference>
<dbReference type="InterPro" id="IPR011990">
    <property type="entry name" value="TPR-like_helical_dom_sf"/>
</dbReference>
<comment type="caution">
    <text evidence="9">The sequence shown here is derived from an EMBL/GenBank/DDBJ whole genome shotgun (WGS) entry which is preliminary data.</text>
</comment>